<dbReference type="AlphaFoldDB" id="X8CKT0"/>
<sequence>MMIAIPALLVGIIGTLVVMYTSGVRSLQSGFFPMMGCSGSAH</sequence>
<organism evidence="1">
    <name type="scientific">Mycobacterium xenopi 4042</name>
    <dbReference type="NCBI Taxonomy" id="1299334"/>
    <lineage>
        <taxon>Bacteria</taxon>
        <taxon>Bacillati</taxon>
        <taxon>Actinomycetota</taxon>
        <taxon>Actinomycetes</taxon>
        <taxon>Mycobacteriales</taxon>
        <taxon>Mycobacteriaceae</taxon>
        <taxon>Mycobacterium</taxon>
    </lineage>
</organism>
<proteinExistence type="predicted"/>
<gene>
    <name evidence="1" type="ORF">I553_8763</name>
</gene>
<comment type="caution">
    <text evidence="1">The sequence shown here is derived from an EMBL/GenBank/DDBJ whole genome shotgun (WGS) entry which is preliminary data.</text>
</comment>
<name>X8CKT0_MYCXE</name>
<dbReference type="EMBL" id="JAOB01000029">
    <property type="protein sequence ID" value="EUA56709.1"/>
    <property type="molecule type" value="Genomic_DNA"/>
</dbReference>
<accession>X8CKT0</accession>
<protein>
    <submittedName>
        <fullName evidence="1">Putative membrane protein</fullName>
    </submittedName>
</protein>
<evidence type="ECO:0000313" key="1">
    <source>
        <dbReference type="EMBL" id="EUA56709.1"/>
    </source>
</evidence>
<dbReference type="PATRIC" id="fig|1299334.3.peg.2855"/>
<reference evidence="1" key="1">
    <citation type="submission" date="2014-01" db="EMBL/GenBank/DDBJ databases">
        <authorList>
            <person name="Brown-Elliot B."/>
            <person name="Wallace R."/>
            <person name="Lenaerts A."/>
            <person name="Ordway D."/>
            <person name="DeGroote M.A."/>
            <person name="Parker T."/>
            <person name="Sizemore C."/>
            <person name="Tallon L.J."/>
            <person name="Sadzewicz L.K."/>
            <person name="Sengamalay N."/>
            <person name="Fraser C.M."/>
            <person name="Hine E."/>
            <person name="Shefchek K.A."/>
            <person name="Das S.P."/>
            <person name="Tettelin H."/>
        </authorList>
    </citation>
    <scope>NUCLEOTIDE SEQUENCE [LARGE SCALE GENOMIC DNA]</scope>
    <source>
        <strain evidence="1">4042</strain>
    </source>
</reference>